<gene>
    <name evidence="2" type="ORF">AAT19DRAFT_14595</name>
</gene>
<evidence type="ECO:0000313" key="2">
    <source>
        <dbReference type="EMBL" id="PRQ74242.1"/>
    </source>
</evidence>
<name>A0A2T0A891_RHOTO</name>
<reference evidence="2 3" key="1">
    <citation type="journal article" date="2018" name="Elife">
        <title>Functional genomics of lipid metabolism in the oleaginous yeast Rhodosporidium toruloides.</title>
        <authorList>
            <person name="Coradetti S.T."/>
            <person name="Pinel D."/>
            <person name="Geiselman G."/>
            <person name="Ito M."/>
            <person name="Mondo S."/>
            <person name="Reilly M.C."/>
            <person name="Cheng Y.F."/>
            <person name="Bauer S."/>
            <person name="Grigoriev I."/>
            <person name="Gladden J.M."/>
            <person name="Simmons B.A."/>
            <person name="Brem R."/>
            <person name="Arkin A.P."/>
            <person name="Skerker J.M."/>
        </authorList>
    </citation>
    <scope>NUCLEOTIDE SEQUENCE [LARGE SCALE GENOMIC DNA]</scope>
    <source>
        <strain evidence="2 3">NBRC 0880</strain>
    </source>
</reference>
<dbReference type="EMBL" id="LCTV02000006">
    <property type="protein sequence ID" value="PRQ74242.1"/>
    <property type="molecule type" value="Genomic_DNA"/>
</dbReference>
<organism evidence="2 3">
    <name type="scientific">Rhodotorula toruloides</name>
    <name type="common">Yeast</name>
    <name type="synonym">Rhodosporidium toruloides</name>
    <dbReference type="NCBI Taxonomy" id="5286"/>
    <lineage>
        <taxon>Eukaryota</taxon>
        <taxon>Fungi</taxon>
        <taxon>Dikarya</taxon>
        <taxon>Basidiomycota</taxon>
        <taxon>Pucciniomycotina</taxon>
        <taxon>Microbotryomycetes</taxon>
        <taxon>Sporidiobolales</taxon>
        <taxon>Sporidiobolaceae</taxon>
        <taxon>Rhodotorula</taxon>
    </lineage>
</organism>
<dbReference type="AlphaFoldDB" id="A0A2T0A891"/>
<accession>A0A2T0A891</accession>
<dbReference type="Proteomes" id="UP000239560">
    <property type="component" value="Unassembled WGS sequence"/>
</dbReference>
<evidence type="ECO:0000313" key="3">
    <source>
        <dbReference type="Proteomes" id="UP000239560"/>
    </source>
</evidence>
<comment type="caution">
    <text evidence="2">The sequence shown here is derived from an EMBL/GenBank/DDBJ whole genome shotgun (WGS) entry which is preliminary data.</text>
</comment>
<sequence>MLDHLQLSPDARLLASCAPAISSRLVPYLAATRSFDNRRQQSRAFGGLWRSAGSRQSTGEHGGQRLRFPTVQEKEEA</sequence>
<evidence type="ECO:0000256" key="1">
    <source>
        <dbReference type="SAM" id="MobiDB-lite"/>
    </source>
</evidence>
<protein>
    <submittedName>
        <fullName evidence="2">Uncharacterized protein</fullName>
    </submittedName>
</protein>
<proteinExistence type="predicted"/>
<feature type="region of interest" description="Disordered" evidence="1">
    <location>
        <begin position="46"/>
        <end position="77"/>
    </location>
</feature>